<protein>
    <recommendedName>
        <fullName evidence="3">F-box domain-containing protein</fullName>
    </recommendedName>
</protein>
<dbReference type="SUPFAM" id="SSF52058">
    <property type="entry name" value="L domain-like"/>
    <property type="match status" value="1"/>
</dbReference>
<evidence type="ECO:0000313" key="1">
    <source>
        <dbReference type="EMBL" id="KAA8916879.1"/>
    </source>
</evidence>
<evidence type="ECO:0000313" key="2">
    <source>
        <dbReference type="Proteomes" id="UP000761534"/>
    </source>
</evidence>
<dbReference type="Proteomes" id="UP000761534">
    <property type="component" value="Unassembled WGS sequence"/>
</dbReference>
<reference evidence="1" key="1">
    <citation type="journal article" date="2019" name="G3 (Bethesda)">
        <title>Genome Assemblies of Two Rare Opportunistic Yeast Pathogens: Diutina rugosa (syn. Candida rugosa) and Trichomonascus ciferrii (syn. Candida ciferrii).</title>
        <authorList>
            <person name="Mixao V."/>
            <person name="Saus E."/>
            <person name="Hansen A.P."/>
            <person name="Lass-Florl C."/>
            <person name="Gabaldon T."/>
        </authorList>
    </citation>
    <scope>NUCLEOTIDE SEQUENCE</scope>
    <source>
        <strain evidence="1">CBS 4856</strain>
    </source>
</reference>
<evidence type="ECO:0008006" key="3">
    <source>
        <dbReference type="Google" id="ProtNLM"/>
    </source>
</evidence>
<dbReference type="AlphaFoldDB" id="A0A642VB02"/>
<dbReference type="InterPro" id="IPR032675">
    <property type="entry name" value="LRR_dom_sf"/>
</dbReference>
<gene>
    <name evidence="1" type="ORF">TRICI_000998</name>
</gene>
<dbReference type="Gene3D" id="3.80.10.10">
    <property type="entry name" value="Ribonuclease Inhibitor"/>
    <property type="match status" value="1"/>
</dbReference>
<sequence>MTLARLPLELLDVILGYTDDLGTLLNLRSVCRALLTAVNWSGKLDTCLVADLDDCRPNGQGIQCKLELIFLPEPPDPAVRLTHDDLARHNLFVSRPNTTIQSCDLVRHETNGLGFWLAGLWKVEIHDSVQCSVDLSNFPQAERELTMLERVIDLSFDLIQGIPLRRGSVIFSPPTLSTEWNRFERIINKINHSKAAFEASITVDSGRNGICLDNVVSIGSKVNSIRFVVPAGDNSPFNDFVLPQDLRELTVTSRITSDGFYVLLRDEFRRTISNCTGLKRLSLRSVQMEEEQWIEALPSGIATLEVEGSIFPTRTCPSITCDVQHLNISEGSSKHFTNVQFPHLERLELNRTLLLNGLDSFITPTNLRNLRRLHVEANQLQSLELLSREEFSRSQIRELQITTFFTTLTPQILDNLLELKHLESLTIRSRHTKEASDIVKTKRRETIDLFVRNAVATYHHLKMLRIFIEGDPDVFLFEQSLDEYKQKRKEAIKSPYVNFLKQFSSITIE</sequence>
<keyword evidence="2" id="KW-1185">Reference proteome</keyword>
<dbReference type="EMBL" id="SWFS01000078">
    <property type="protein sequence ID" value="KAA8916879.1"/>
    <property type="molecule type" value="Genomic_DNA"/>
</dbReference>
<organism evidence="1 2">
    <name type="scientific">Trichomonascus ciferrii</name>
    <dbReference type="NCBI Taxonomy" id="44093"/>
    <lineage>
        <taxon>Eukaryota</taxon>
        <taxon>Fungi</taxon>
        <taxon>Dikarya</taxon>
        <taxon>Ascomycota</taxon>
        <taxon>Saccharomycotina</taxon>
        <taxon>Dipodascomycetes</taxon>
        <taxon>Dipodascales</taxon>
        <taxon>Trichomonascaceae</taxon>
        <taxon>Trichomonascus</taxon>
        <taxon>Trichomonascus ciferrii complex</taxon>
    </lineage>
</organism>
<dbReference type="VEuPathDB" id="FungiDB:TRICI_000998"/>
<name>A0A642VB02_9ASCO</name>
<comment type="caution">
    <text evidence="1">The sequence shown here is derived from an EMBL/GenBank/DDBJ whole genome shotgun (WGS) entry which is preliminary data.</text>
</comment>
<accession>A0A642VB02</accession>
<proteinExistence type="predicted"/>